<dbReference type="EMBL" id="JH718990">
    <property type="protein sequence ID" value="EJC97344.1"/>
    <property type="molecule type" value="Genomic_DNA"/>
</dbReference>
<dbReference type="Gene3D" id="3.30.70.270">
    <property type="match status" value="1"/>
</dbReference>
<dbReference type="GO" id="GO:0003964">
    <property type="term" value="F:RNA-directed DNA polymerase activity"/>
    <property type="evidence" value="ECO:0007669"/>
    <property type="project" value="UniProtKB-KW"/>
</dbReference>
<dbReference type="Pfam" id="PF17917">
    <property type="entry name" value="RT_RNaseH"/>
    <property type="match status" value="1"/>
</dbReference>
<evidence type="ECO:0000256" key="3">
    <source>
        <dbReference type="ARBA" id="ARBA00022722"/>
    </source>
</evidence>
<dbReference type="SUPFAM" id="SSF56672">
    <property type="entry name" value="DNA/RNA polymerases"/>
    <property type="match status" value="1"/>
</dbReference>
<dbReference type="CDD" id="cd09274">
    <property type="entry name" value="RNase_HI_RT_Ty3"/>
    <property type="match status" value="1"/>
</dbReference>
<dbReference type="InterPro" id="IPR043502">
    <property type="entry name" value="DNA/RNA_pol_sf"/>
</dbReference>
<dbReference type="OrthoDB" id="1750432at2759"/>
<dbReference type="PANTHER" id="PTHR37984">
    <property type="entry name" value="PROTEIN CBG26694"/>
    <property type="match status" value="1"/>
</dbReference>
<keyword evidence="2" id="KW-0548">Nucleotidyltransferase</keyword>
<evidence type="ECO:0000313" key="10">
    <source>
        <dbReference type="Proteomes" id="UP000053630"/>
    </source>
</evidence>
<dbReference type="AlphaFoldDB" id="R7SID4"/>
<evidence type="ECO:0000256" key="2">
    <source>
        <dbReference type="ARBA" id="ARBA00022695"/>
    </source>
</evidence>
<evidence type="ECO:0000256" key="7">
    <source>
        <dbReference type="SAM" id="MobiDB-lite"/>
    </source>
</evidence>
<keyword evidence="1" id="KW-0808">Transferase</keyword>
<reference evidence="10" key="1">
    <citation type="journal article" date="2012" name="Science">
        <title>The Paleozoic origin of enzymatic lignin decomposition reconstructed from 31 fungal genomes.</title>
        <authorList>
            <person name="Floudas D."/>
            <person name="Binder M."/>
            <person name="Riley R."/>
            <person name="Barry K."/>
            <person name="Blanchette R.A."/>
            <person name="Henrissat B."/>
            <person name="Martinez A.T."/>
            <person name="Otillar R."/>
            <person name="Spatafora J.W."/>
            <person name="Yadav J.S."/>
            <person name="Aerts A."/>
            <person name="Benoit I."/>
            <person name="Boyd A."/>
            <person name="Carlson A."/>
            <person name="Copeland A."/>
            <person name="Coutinho P.M."/>
            <person name="de Vries R.P."/>
            <person name="Ferreira P."/>
            <person name="Findley K."/>
            <person name="Foster B."/>
            <person name="Gaskell J."/>
            <person name="Glotzer D."/>
            <person name="Gorecki P."/>
            <person name="Heitman J."/>
            <person name="Hesse C."/>
            <person name="Hori C."/>
            <person name="Igarashi K."/>
            <person name="Jurgens J.A."/>
            <person name="Kallen N."/>
            <person name="Kersten P."/>
            <person name="Kohler A."/>
            <person name="Kuees U."/>
            <person name="Kumar T.K.A."/>
            <person name="Kuo A."/>
            <person name="LaButti K."/>
            <person name="Larrondo L.F."/>
            <person name="Lindquist E."/>
            <person name="Ling A."/>
            <person name="Lombard V."/>
            <person name="Lucas S."/>
            <person name="Lundell T."/>
            <person name="Martin R."/>
            <person name="McLaughlin D.J."/>
            <person name="Morgenstern I."/>
            <person name="Morin E."/>
            <person name="Murat C."/>
            <person name="Nagy L.G."/>
            <person name="Nolan M."/>
            <person name="Ohm R.A."/>
            <person name="Patyshakuliyeva A."/>
            <person name="Rokas A."/>
            <person name="Ruiz-Duenas F.J."/>
            <person name="Sabat G."/>
            <person name="Salamov A."/>
            <person name="Samejima M."/>
            <person name="Schmutz J."/>
            <person name="Slot J.C."/>
            <person name="St John F."/>
            <person name="Stenlid J."/>
            <person name="Sun H."/>
            <person name="Sun S."/>
            <person name="Syed K."/>
            <person name="Tsang A."/>
            <person name="Wiebenga A."/>
            <person name="Young D."/>
            <person name="Pisabarro A."/>
            <person name="Eastwood D.C."/>
            <person name="Martin F."/>
            <person name="Cullen D."/>
            <person name="Grigoriev I.V."/>
            <person name="Hibbett D.S."/>
        </authorList>
    </citation>
    <scope>NUCLEOTIDE SEQUENCE [LARGE SCALE GENOMIC DNA]</scope>
    <source>
        <strain evidence="10">MF3/22</strain>
    </source>
</reference>
<dbReference type="PANTHER" id="PTHR37984:SF5">
    <property type="entry name" value="PROTEIN NYNRIN-LIKE"/>
    <property type="match status" value="1"/>
</dbReference>
<evidence type="ECO:0000259" key="8">
    <source>
        <dbReference type="Pfam" id="PF17917"/>
    </source>
</evidence>
<dbReference type="GO" id="GO:0016787">
    <property type="term" value="F:hydrolase activity"/>
    <property type="evidence" value="ECO:0007669"/>
    <property type="project" value="UniProtKB-KW"/>
</dbReference>
<evidence type="ECO:0000256" key="1">
    <source>
        <dbReference type="ARBA" id="ARBA00022679"/>
    </source>
</evidence>
<dbReference type="InterPro" id="IPR050951">
    <property type="entry name" value="Retrovirus_Pol_polyprotein"/>
</dbReference>
<keyword evidence="4" id="KW-0255">Endonuclease</keyword>
<keyword evidence="5" id="KW-0378">Hydrolase</keyword>
<evidence type="ECO:0000256" key="4">
    <source>
        <dbReference type="ARBA" id="ARBA00022759"/>
    </source>
</evidence>
<keyword evidence="3" id="KW-0540">Nuclease</keyword>
<organism evidence="9 10">
    <name type="scientific">Fomitiporia mediterranea (strain MF3/22)</name>
    <name type="common">Grapevine white-rot fungus</name>
    <dbReference type="NCBI Taxonomy" id="694068"/>
    <lineage>
        <taxon>Eukaryota</taxon>
        <taxon>Fungi</taxon>
        <taxon>Dikarya</taxon>
        <taxon>Basidiomycota</taxon>
        <taxon>Agaricomycotina</taxon>
        <taxon>Agaricomycetes</taxon>
        <taxon>Hymenochaetales</taxon>
        <taxon>Hymenochaetaceae</taxon>
        <taxon>Fomitiporia</taxon>
    </lineage>
</organism>
<evidence type="ECO:0000256" key="6">
    <source>
        <dbReference type="ARBA" id="ARBA00022918"/>
    </source>
</evidence>
<accession>R7SID4</accession>
<dbReference type="GeneID" id="18669709"/>
<sequence>MDPHKVDSIQQWKVPTNKDLLQGFLGSVGYLAPNIPQLHISTGILSKIAGETAFFRWTFTEQQVFDQIVKLVLDFRHNHRIVLDYSKNAPPINIVTDTLASGIGGIVSQGHDWKDSKIVVFFSAKLNPVQQNYPVHNVELLAGVETMLRHKNLLQGTHFFWYTNHRVLEHILRQLALSGRQARWLEKISDFHFTVKYIPGTTNILADTLSCIYSGDLLGTTQSQQEYTLQLDNNDLSRINQVRNSISQLLEIQDTVYIEARLVAVRKTSPQGSITSRLYNRKARLITRHARNSQTNLQTEGRPATRTRS</sequence>
<keyword evidence="10" id="KW-1185">Reference proteome</keyword>
<dbReference type="GO" id="GO:0004519">
    <property type="term" value="F:endonuclease activity"/>
    <property type="evidence" value="ECO:0007669"/>
    <property type="project" value="UniProtKB-KW"/>
</dbReference>
<gene>
    <name evidence="9" type="ORF">FOMMEDRAFT_100000</name>
</gene>
<dbReference type="RefSeq" id="XP_007272393.1">
    <property type="nucleotide sequence ID" value="XM_007272331.1"/>
</dbReference>
<dbReference type="InterPro" id="IPR043128">
    <property type="entry name" value="Rev_trsase/Diguanyl_cyclase"/>
</dbReference>
<feature type="region of interest" description="Disordered" evidence="7">
    <location>
        <begin position="289"/>
        <end position="309"/>
    </location>
</feature>
<evidence type="ECO:0000256" key="5">
    <source>
        <dbReference type="ARBA" id="ARBA00022801"/>
    </source>
</evidence>
<evidence type="ECO:0000313" key="9">
    <source>
        <dbReference type="EMBL" id="EJC97344.1"/>
    </source>
</evidence>
<name>R7SID4_FOMME</name>
<proteinExistence type="predicted"/>
<keyword evidence="6" id="KW-0695">RNA-directed DNA polymerase</keyword>
<dbReference type="InterPro" id="IPR041373">
    <property type="entry name" value="RT_RNaseH"/>
</dbReference>
<dbReference type="KEGG" id="fme:FOMMEDRAFT_100000"/>
<protein>
    <submittedName>
        <fullName evidence="9">DNA/RNA polymerase</fullName>
    </submittedName>
</protein>
<feature type="domain" description="Reverse transcriptase RNase H-like" evidence="8">
    <location>
        <begin position="91"/>
        <end position="191"/>
    </location>
</feature>
<dbReference type="eggNOG" id="KOG0017">
    <property type="taxonomic scope" value="Eukaryota"/>
</dbReference>
<dbReference type="Proteomes" id="UP000053630">
    <property type="component" value="Unassembled WGS sequence"/>
</dbReference>
<dbReference type="OMA" id="YHENDNY"/>